<dbReference type="Pfam" id="PF12265">
    <property type="entry name" value="CAF1C_H4-bd"/>
    <property type="match status" value="1"/>
</dbReference>
<feature type="domain" description="Histone-binding protein RBBP4-like N-terminal" evidence="9">
    <location>
        <begin position="23"/>
        <end position="91"/>
    </location>
</feature>
<dbReference type="PRINTS" id="PR00320">
    <property type="entry name" value="GPROTEINBRPT"/>
</dbReference>
<feature type="repeat" description="WD" evidence="7">
    <location>
        <begin position="213"/>
        <end position="255"/>
    </location>
</feature>
<dbReference type="AlphaFoldDB" id="I1QQU9"/>
<dbReference type="GO" id="GO:0005634">
    <property type="term" value="C:nucleus"/>
    <property type="evidence" value="ECO:0007669"/>
    <property type="project" value="UniProtKB-SubCell"/>
</dbReference>
<reference evidence="10" key="1">
    <citation type="submission" date="2015-06" db="UniProtKB">
        <authorList>
            <consortium name="EnsemblPlants"/>
        </authorList>
    </citation>
    <scope>IDENTIFICATION</scope>
</reference>
<dbReference type="InterPro" id="IPR022052">
    <property type="entry name" value="Histone-bd_RBBP4-like_N"/>
</dbReference>
<proteinExistence type="inferred from homology"/>
<dbReference type="PROSITE" id="PS50082">
    <property type="entry name" value="WD_REPEATS_2"/>
    <property type="match status" value="5"/>
</dbReference>
<keyword evidence="5" id="KW-0156">Chromatin regulator</keyword>
<dbReference type="GO" id="GO:0006325">
    <property type="term" value="P:chromatin organization"/>
    <property type="evidence" value="ECO:0007669"/>
    <property type="project" value="UniProtKB-KW"/>
</dbReference>
<organism evidence="10 11">
    <name type="scientific">Oryza glaberrima</name>
    <name type="common">African rice</name>
    <dbReference type="NCBI Taxonomy" id="4538"/>
    <lineage>
        <taxon>Eukaryota</taxon>
        <taxon>Viridiplantae</taxon>
        <taxon>Streptophyta</taxon>
        <taxon>Embryophyta</taxon>
        <taxon>Tracheophyta</taxon>
        <taxon>Spermatophyta</taxon>
        <taxon>Magnoliopsida</taxon>
        <taxon>Liliopsida</taxon>
        <taxon>Poales</taxon>
        <taxon>Poaceae</taxon>
        <taxon>BOP clade</taxon>
        <taxon>Oryzoideae</taxon>
        <taxon>Oryzeae</taxon>
        <taxon>Oryzinae</taxon>
        <taxon>Oryza</taxon>
    </lineage>
</organism>
<evidence type="ECO:0000313" key="11">
    <source>
        <dbReference type="Proteomes" id="UP000007306"/>
    </source>
</evidence>
<dbReference type="SMART" id="SM00320">
    <property type="entry name" value="WD40"/>
    <property type="match status" value="5"/>
</dbReference>
<feature type="repeat" description="WD" evidence="7">
    <location>
        <begin position="360"/>
        <end position="394"/>
    </location>
</feature>
<dbReference type="Pfam" id="PF00400">
    <property type="entry name" value="WD40"/>
    <property type="match status" value="5"/>
</dbReference>
<reference evidence="10 11" key="2">
    <citation type="submission" date="2018-04" db="EMBL/GenBank/DDBJ databases">
        <title>OglaRS2 (Oryza glaberrima Reference Sequence Version 2).</title>
        <authorList>
            <person name="Zhang J."/>
            <person name="Kudrna D."/>
            <person name="Lee S."/>
            <person name="Talag J."/>
            <person name="Rajasekar S."/>
            <person name="Wing R.A."/>
        </authorList>
    </citation>
    <scope>NUCLEOTIDE SEQUENCE [LARGE SCALE GENOMIC DNA]</scope>
    <source>
        <strain evidence="10 11">cv. IRGC 96717</strain>
    </source>
</reference>
<dbReference type="OMA" id="HVFDSHE"/>
<dbReference type="InterPro" id="IPR015943">
    <property type="entry name" value="WD40/YVTN_repeat-like_dom_sf"/>
</dbReference>
<dbReference type="PROSITE" id="PS00678">
    <property type="entry name" value="WD_REPEATS_1"/>
    <property type="match status" value="3"/>
</dbReference>
<evidence type="ECO:0000256" key="7">
    <source>
        <dbReference type="PROSITE-ProRule" id="PRU00221"/>
    </source>
</evidence>
<evidence type="ECO:0000256" key="1">
    <source>
        <dbReference type="ARBA" id="ARBA00004123"/>
    </source>
</evidence>
<evidence type="ECO:0000256" key="5">
    <source>
        <dbReference type="ARBA" id="ARBA00022853"/>
    </source>
</evidence>
<feature type="repeat" description="WD" evidence="7">
    <location>
        <begin position="256"/>
        <end position="291"/>
    </location>
</feature>
<dbReference type="eggNOG" id="KOG0264">
    <property type="taxonomic scope" value="Eukaryota"/>
</dbReference>
<evidence type="ECO:0000313" key="10">
    <source>
        <dbReference type="EnsemblPlants" id="ORGLA09G0142800.1"/>
    </source>
</evidence>
<dbReference type="Proteomes" id="UP000007306">
    <property type="component" value="Chromosome 9"/>
</dbReference>
<comment type="similarity">
    <text evidence="2">Belongs to the WD repeat RBAP46/RBAP48/MSI1 family.</text>
</comment>
<dbReference type="PANTHER" id="PTHR22850">
    <property type="entry name" value="WD40 REPEAT FAMILY"/>
    <property type="match status" value="1"/>
</dbReference>
<evidence type="ECO:0000256" key="3">
    <source>
        <dbReference type="ARBA" id="ARBA00022574"/>
    </source>
</evidence>
<comment type="subcellular location">
    <subcellularLocation>
        <location evidence="1">Nucleus</location>
    </subcellularLocation>
</comment>
<accession>I1QQU9</accession>
<feature type="repeat" description="WD" evidence="7">
    <location>
        <begin position="303"/>
        <end position="338"/>
    </location>
</feature>
<feature type="region of interest" description="Disordered" evidence="8">
    <location>
        <begin position="1"/>
        <end position="25"/>
    </location>
</feature>
<dbReference type="InterPro" id="IPR036322">
    <property type="entry name" value="WD40_repeat_dom_sf"/>
</dbReference>
<dbReference type="InterPro" id="IPR020472">
    <property type="entry name" value="WD40_PAC1"/>
</dbReference>
<dbReference type="HOGENOM" id="CLU_020445_3_1_1"/>
<evidence type="ECO:0000256" key="6">
    <source>
        <dbReference type="ARBA" id="ARBA00023242"/>
    </source>
</evidence>
<dbReference type="PROSITE" id="PS50294">
    <property type="entry name" value="WD_REPEATS_REGION"/>
    <property type="match status" value="2"/>
</dbReference>
<dbReference type="EnsemblPlants" id="ORGLA09G0142800.1">
    <property type="protein sequence ID" value="ORGLA09G0142800.1"/>
    <property type="gene ID" value="ORGLA09G0142800"/>
</dbReference>
<sequence>MDGGSSTPASPPPAARSAAAEMEEHQNWKKNAPVLYDLVISQPLEWPSLTVQWLPSHSRSPGSARSHRLVLGTHTSDETPNHLLLADAALPLPPRLAAAAAAAGGAVPAPSVSISRSVPHKGEVNRARCMPQRPYTVATKTCVDEVHVYHLSDGGEKGGADVVLRGHEAEGYGLAWSPMKEGLLLSGSYDKKICLWDLAAGSGASSLDAHHVFEAHDDVVEDVAWHLKDENLFGSAGDDCKLMMWDLRTNKPGQSIVAHQKEVNSLSFNPFNEWILASASGDATIKLFDLRKLSRSLHVFDSHDSCRGEVFQVEWNPNLETVLASSAADKRVMIWDVSRIGDEQAEEDANDGPPELLFVHGGHTAKISELSWNPTQKWVMASVAEDNILQIWEMAESIYCDDNYLRDNDDDSCPAT</sequence>
<protein>
    <recommendedName>
        <fullName evidence="9">Histone-binding protein RBBP4-like N-terminal domain-containing protein</fullName>
    </recommendedName>
</protein>
<name>I1QQU9_ORYGL</name>
<evidence type="ECO:0000256" key="4">
    <source>
        <dbReference type="ARBA" id="ARBA00022737"/>
    </source>
</evidence>
<feature type="repeat" description="WD" evidence="7">
    <location>
        <begin position="164"/>
        <end position="206"/>
    </location>
</feature>
<keyword evidence="3 7" id="KW-0853">WD repeat</keyword>
<keyword evidence="4" id="KW-0677">Repeat</keyword>
<evidence type="ECO:0000256" key="2">
    <source>
        <dbReference type="ARBA" id="ARBA00009341"/>
    </source>
</evidence>
<dbReference type="InterPro" id="IPR019775">
    <property type="entry name" value="WD40_repeat_CS"/>
</dbReference>
<evidence type="ECO:0000256" key="8">
    <source>
        <dbReference type="SAM" id="MobiDB-lite"/>
    </source>
</evidence>
<evidence type="ECO:0000259" key="9">
    <source>
        <dbReference type="Pfam" id="PF12265"/>
    </source>
</evidence>
<dbReference type="Gene3D" id="2.130.10.10">
    <property type="entry name" value="YVTN repeat-like/Quinoprotein amine dehydrogenase"/>
    <property type="match status" value="1"/>
</dbReference>
<dbReference type="Gramene" id="ORGLA09G0142800.1">
    <property type="protein sequence ID" value="ORGLA09G0142800.1"/>
    <property type="gene ID" value="ORGLA09G0142800"/>
</dbReference>
<dbReference type="SUPFAM" id="SSF50978">
    <property type="entry name" value="WD40 repeat-like"/>
    <property type="match status" value="1"/>
</dbReference>
<keyword evidence="6" id="KW-0539">Nucleus</keyword>
<dbReference type="STRING" id="4538.I1QQU9"/>
<dbReference type="InterPro" id="IPR050459">
    <property type="entry name" value="WD_repeat_RBAP46/RBAP48/MSI1"/>
</dbReference>
<keyword evidence="11" id="KW-1185">Reference proteome</keyword>
<dbReference type="InterPro" id="IPR001680">
    <property type="entry name" value="WD40_rpt"/>
</dbReference>